<dbReference type="Pfam" id="PF00702">
    <property type="entry name" value="Hydrolase"/>
    <property type="match status" value="1"/>
</dbReference>
<comment type="caution">
    <text evidence="2">The sequence shown here is derived from an EMBL/GenBank/DDBJ whole genome shotgun (WGS) entry which is preliminary data.</text>
</comment>
<dbReference type="InterPro" id="IPR036412">
    <property type="entry name" value="HAD-like_sf"/>
</dbReference>
<accession>A0A0K9YQ31</accession>
<name>A0A0K9YQ31_9BACL</name>
<dbReference type="GO" id="GO:0008253">
    <property type="term" value="F:5'-nucleotidase activity"/>
    <property type="evidence" value="ECO:0007669"/>
    <property type="project" value="InterPro"/>
</dbReference>
<dbReference type="PRINTS" id="PR00413">
    <property type="entry name" value="HADHALOGNASE"/>
</dbReference>
<dbReference type="Gene3D" id="3.40.50.1000">
    <property type="entry name" value="HAD superfamily/HAD-like"/>
    <property type="match status" value="1"/>
</dbReference>
<gene>
    <name evidence="2" type="ORF">ADS79_18170</name>
    <name evidence="1" type="ORF">BRE01_07150</name>
</gene>
<dbReference type="InterPro" id="IPR052550">
    <property type="entry name" value="Pyrimidine_5'-ntase_YjjG"/>
</dbReference>
<dbReference type="STRING" id="54915.ADS79_18170"/>
<dbReference type="CDD" id="cd04305">
    <property type="entry name" value="HAD_Neu5Ac-Pase_like"/>
    <property type="match status" value="1"/>
</dbReference>
<evidence type="ECO:0000313" key="3">
    <source>
        <dbReference type="Proteomes" id="UP000036834"/>
    </source>
</evidence>
<dbReference type="Proteomes" id="UP000036834">
    <property type="component" value="Unassembled WGS sequence"/>
</dbReference>
<dbReference type="SFLD" id="SFLDS00003">
    <property type="entry name" value="Haloacid_Dehalogenase"/>
    <property type="match status" value="1"/>
</dbReference>
<keyword evidence="4" id="KW-1185">Reference proteome</keyword>
<dbReference type="RefSeq" id="WP_049739807.1">
    <property type="nucleotide sequence ID" value="NZ_BJON01000002.1"/>
</dbReference>
<dbReference type="SFLD" id="SFLDG01135">
    <property type="entry name" value="C1.5.6:_HAD__Beta-PGM__Phospha"/>
    <property type="match status" value="1"/>
</dbReference>
<dbReference type="InterPro" id="IPR023198">
    <property type="entry name" value="PGP-like_dom2"/>
</dbReference>
<dbReference type="NCBIfam" id="TIGR01509">
    <property type="entry name" value="HAD-SF-IA-v3"/>
    <property type="match status" value="1"/>
</dbReference>
<dbReference type="Gene3D" id="1.10.150.240">
    <property type="entry name" value="Putative phosphatase, domain 2"/>
    <property type="match status" value="1"/>
</dbReference>
<organism evidence="2 3">
    <name type="scientific">Brevibacillus reuszeri</name>
    <dbReference type="NCBI Taxonomy" id="54915"/>
    <lineage>
        <taxon>Bacteria</taxon>
        <taxon>Bacillati</taxon>
        <taxon>Bacillota</taxon>
        <taxon>Bacilli</taxon>
        <taxon>Bacillales</taxon>
        <taxon>Paenibacillaceae</taxon>
        <taxon>Brevibacillus</taxon>
    </lineage>
</organism>
<dbReference type="NCBIfam" id="NF006976">
    <property type="entry name" value="PRK09449.1"/>
    <property type="match status" value="1"/>
</dbReference>
<reference evidence="1 4" key="3">
    <citation type="submission" date="2019-06" db="EMBL/GenBank/DDBJ databases">
        <title>Whole genome shotgun sequence of Brevibacillus reuszeri NBRC 15719.</title>
        <authorList>
            <person name="Hosoyama A."/>
            <person name="Uohara A."/>
            <person name="Ohji S."/>
            <person name="Ichikawa N."/>
        </authorList>
    </citation>
    <scope>NUCLEOTIDE SEQUENCE [LARGE SCALE GENOMIC DNA]</scope>
    <source>
        <strain evidence="1 4">NBRC 15719</strain>
    </source>
</reference>
<dbReference type="PANTHER" id="PTHR47478">
    <property type="match status" value="1"/>
</dbReference>
<evidence type="ECO:0000313" key="4">
    <source>
        <dbReference type="Proteomes" id="UP000319578"/>
    </source>
</evidence>
<reference evidence="3" key="1">
    <citation type="submission" date="2015-07" db="EMBL/GenBank/DDBJ databases">
        <title>Genome sequencing project for genomic taxonomy and phylogenomics of Bacillus-like bacteria.</title>
        <authorList>
            <person name="Liu B."/>
            <person name="Wang J."/>
            <person name="Zhu Y."/>
            <person name="Liu G."/>
            <person name="Chen Q."/>
            <person name="Chen Z."/>
            <person name="Lan J."/>
            <person name="Che J."/>
            <person name="Ge C."/>
            <person name="Shi H."/>
            <person name="Pan Z."/>
            <person name="Liu X."/>
        </authorList>
    </citation>
    <scope>NUCLEOTIDE SEQUENCE [LARGE SCALE GENOMIC DNA]</scope>
    <source>
        <strain evidence="3">DSM 9887</strain>
    </source>
</reference>
<dbReference type="InterPro" id="IPR023214">
    <property type="entry name" value="HAD_sf"/>
</dbReference>
<proteinExistence type="predicted"/>
<dbReference type="SUPFAM" id="SSF56784">
    <property type="entry name" value="HAD-like"/>
    <property type="match status" value="1"/>
</dbReference>
<evidence type="ECO:0000313" key="1">
    <source>
        <dbReference type="EMBL" id="GED67013.1"/>
    </source>
</evidence>
<protein>
    <submittedName>
        <fullName evidence="2">2-haloalkanoic acid dehalogenase</fullName>
    </submittedName>
    <submittedName>
        <fullName evidence="1">Noncanonical pyrimidine nucleotidase, YjjG family protein</fullName>
    </submittedName>
</protein>
<dbReference type="SFLD" id="SFLDG01129">
    <property type="entry name" value="C1.5:_HAD__Beta-PGM__Phosphata"/>
    <property type="match status" value="1"/>
</dbReference>
<dbReference type="InterPro" id="IPR011951">
    <property type="entry name" value="HAD-SF_hydro_IA_YjjG/PynA"/>
</dbReference>
<dbReference type="EMBL" id="BJON01000002">
    <property type="protein sequence ID" value="GED67013.1"/>
    <property type="molecule type" value="Genomic_DNA"/>
</dbReference>
<dbReference type="AlphaFoldDB" id="A0A0K9YQ31"/>
<dbReference type="InterPro" id="IPR006439">
    <property type="entry name" value="HAD-SF_hydro_IA"/>
</dbReference>
<dbReference type="NCBIfam" id="TIGR02254">
    <property type="entry name" value="YjjG_YfnB"/>
    <property type="match status" value="1"/>
</dbReference>
<dbReference type="OrthoDB" id="9802350at2"/>
<dbReference type="EMBL" id="LGIQ01000009">
    <property type="protein sequence ID" value="KNB70786.1"/>
    <property type="molecule type" value="Genomic_DNA"/>
</dbReference>
<reference evidence="2" key="2">
    <citation type="submission" date="2015-07" db="EMBL/GenBank/DDBJ databases">
        <title>MeaNS - Measles Nucleotide Surveillance Program.</title>
        <authorList>
            <person name="Tran T."/>
            <person name="Druce J."/>
        </authorList>
    </citation>
    <scope>NUCLEOTIDE SEQUENCE</scope>
    <source>
        <strain evidence="2">DSM 9887</strain>
    </source>
</reference>
<dbReference type="Proteomes" id="UP000319578">
    <property type="component" value="Unassembled WGS sequence"/>
</dbReference>
<dbReference type="PATRIC" id="fig|54915.3.peg.2722"/>
<dbReference type="NCBIfam" id="TIGR01549">
    <property type="entry name" value="HAD-SF-IA-v1"/>
    <property type="match status" value="1"/>
</dbReference>
<dbReference type="PANTHER" id="PTHR47478:SF1">
    <property type="entry name" value="PYRIMIDINE 5'-NUCLEOTIDASE YJJG"/>
    <property type="match status" value="1"/>
</dbReference>
<evidence type="ECO:0000313" key="2">
    <source>
        <dbReference type="EMBL" id="KNB70786.1"/>
    </source>
</evidence>
<sequence>MKYDVILFDVDDTLMDFSITEENALHNTFTAFGLPHGLSDYRGPYKEISKVLWRDLEEGRITIADLGVERFRRLFATSLPDMDAHAFGTAYLENLGKEVHLIPGAVELCSKLAGCRLVIITNGFTSVQTARIAASPLCNTFEQLIISEQVGFKKPDREIFEYAFSKLGLTDKKKVLMVGDSLTSDIQGGNRFGIDTCWFNPLNKENHSDILPTYEINELGELLAIVAGEK</sequence>